<dbReference type="Proteomes" id="UP000789920">
    <property type="component" value="Unassembled WGS sequence"/>
</dbReference>
<dbReference type="EMBL" id="CAJVQC010041288">
    <property type="protein sequence ID" value="CAG8772643.1"/>
    <property type="molecule type" value="Genomic_DNA"/>
</dbReference>
<sequence>SSSGSSSDSSSDSLSDSSYSFSIKSCNSLRSYCDFTFVCNAFLSLSYTFHVTHHRTFFIEINFDSFQENLDCLEEMCIVM</sequence>
<proteinExistence type="predicted"/>
<feature type="non-terminal residue" evidence="1">
    <location>
        <position position="1"/>
    </location>
</feature>
<protein>
    <submittedName>
        <fullName evidence="1">21488_t:CDS:1</fullName>
    </submittedName>
</protein>
<accession>A0ACA9R140</accession>
<name>A0ACA9R140_9GLOM</name>
<gene>
    <name evidence="1" type="ORF">RPERSI_LOCUS16596</name>
</gene>
<evidence type="ECO:0000313" key="2">
    <source>
        <dbReference type="Proteomes" id="UP000789920"/>
    </source>
</evidence>
<organism evidence="1 2">
    <name type="scientific">Racocetra persica</name>
    <dbReference type="NCBI Taxonomy" id="160502"/>
    <lineage>
        <taxon>Eukaryota</taxon>
        <taxon>Fungi</taxon>
        <taxon>Fungi incertae sedis</taxon>
        <taxon>Mucoromycota</taxon>
        <taxon>Glomeromycotina</taxon>
        <taxon>Glomeromycetes</taxon>
        <taxon>Diversisporales</taxon>
        <taxon>Gigasporaceae</taxon>
        <taxon>Racocetra</taxon>
    </lineage>
</organism>
<keyword evidence="2" id="KW-1185">Reference proteome</keyword>
<evidence type="ECO:0000313" key="1">
    <source>
        <dbReference type="EMBL" id="CAG8772643.1"/>
    </source>
</evidence>
<reference evidence="1" key="1">
    <citation type="submission" date="2021-06" db="EMBL/GenBank/DDBJ databases">
        <authorList>
            <person name="Kallberg Y."/>
            <person name="Tangrot J."/>
            <person name="Rosling A."/>
        </authorList>
    </citation>
    <scope>NUCLEOTIDE SEQUENCE</scope>
    <source>
        <strain evidence="1">MA461A</strain>
    </source>
</reference>
<comment type="caution">
    <text evidence="1">The sequence shown here is derived from an EMBL/GenBank/DDBJ whole genome shotgun (WGS) entry which is preliminary data.</text>
</comment>